<feature type="transmembrane region" description="Helical" evidence="6">
    <location>
        <begin position="47"/>
        <end position="68"/>
    </location>
</feature>
<accession>U4KLF9</accession>
<reference evidence="7 8" key="1">
    <citation type="journal article" date="2013" name="J. Mol. Microbiol. Biotechnol.">
        <title>Analysis of the Complete Genomes of Acholeplasma brassicae , A. palmae and A. laidlawii and Their Comparison to the Obligate Parasites from ' Candidatus Phytoplasma'.</title>
        <authorList>
            <person name="Kube M."/>
            <person name="Siewert C."/>
            <person name="Migdoll A.M."/>
            <person name="Duduk B."/>
            <person name="Holz S."/>
            <person name="Rabus R."/>
            <person name="Seemuller E."/>
            <person name="Mitrovic J."/>
            <person name="Muller I."/>
            <person name="Buttner C."/>
            <person name="Reinhardt R."/>
        </authorList>
    </citation>
    <scope>NUCLEOTIDE SEQUENCE [LARGE SCALE GENOMIC DNA]</scope>
    <source>
        <strain evidence="7 8">J233</strain>
    </source>
</reference>
<feature type="transmembrane region" description="Helical" evidence="6">
    <location>
        <begin position="80"/>
        <end position="102"/>
    </location>
</feature>
<proteinExistence type="inferred from homology"/>
<protein>
    <submittedName>
        <fullName evidence="7">Formate/nitrite transporter superfamily protein</fullName>
    </submittedName>
</protein>
<sequence length="230" mass="25700">MIWNMHERGYKLKMNRYIIVLTKAILAGLLIGIAGTIYLTLDNKTVGAFLFGFGLLVICSNKLNLYTGKVGYIIDRKPNYLIDVLIIIIGNFIGTGLIALMVNLGGLLDVVEIAKQTVLHKLDHKPLETFMLAIGCGMLMYIGVDGYYKNKNDFGKVIIVVMAVAIFILAKFEHSIADMFYFMVSGTWNIKAFLYFIVMLLGNALGSVIINGLEKTVKRSEKIEENHITH</sequence>
<feature type="transmembrane region" description="Helical" evidence="6">
    <location>
        <begin position="154"/>
        <end position="172"/>
    </location>
</feature>
<dbReference type="Gene3D" id="1.20.1080.10">
    <property type="entry name" value="Glycerol uptake facilitator protein"/>
    <property type="match status" value="1"/>
</dbReference>
<evidence type="ECO:0000256" key="5">
    <source>
        <dbReference type="ARBA" id="ARBA00049660"/>
    </source>
</evidence>
<feature type="transmembrane region" description="Helical" evidence="6">
    <location>
        <begin position="129"/>
        <end position="147"/>
    </location>
</feature>
<dbReference type="GO" id="GO:0005886">
    <property type="term" value="C:plasma membrane"/>
    <property type="evidence" value="ECO:0007669"/>
    <property type="project" value="TreeGrafter"/>
</dbReference>
<name>U4KLF9_ALTPJ</name>
<dbReference type="PANTHER" id="PTHR30520:SF6">
    <property type="entry name" value="FORMATE_NITRATE FAMILY TRANSPORTER (EUROFUNG)"/>
    <property type="match status" value="1"/>
</dbReference>
<evidence type="ECO:0000313" key="7">
    <source>
        <dbReference type="EMBL" id="CCV64658.1"/>
    </source>
</evidence>
<keyword evidence="8" id="KW-1185">Reference proteome</keyword>
<dbReference type="KEGG" id="apal:BN85410810"/>
<dbReference type="HOGENOM" id="CLU_098605_0_0_14"/>
<keyword evidence="2 6" id="KW-0812">Transmembrane</keyword>
<dbReference type="InterPro" id="IPR023271">
    <property type="entry name" value="Aquaporin-like"/>
</dbReference>
<evidence type="ECO:0000313" key="8">
    <source>
        <dbReference type="Proteomes" id="UP000032740"/>
    </source>
</evidence>
<dbReference type="AlphaFoldDB" id="U4KLF9"/>
<feature type="transmembrane region" description="Helical" evidence="6">
    <location>
        <begin position="20"/>
        <end position="41"/>
    </location>
</feature>
<evidence type="ECO:0000256" key="2">
    <source>
        <dbReference type="ARBA" id="ARBA00022692"/>
    </source>
</evidence>
<comment type="subcellular location">
    <subcellularLocation>
        <location evidence="1">Membrane</location>
        <topology evidence="1">Multi-pass membrane protein</topology>
    </subcellularLocation>
</comment>
<evidence type="ECO:0000256" key="1">
    <source>
        <dbReference type="ARBA" id="ARBA00004141"/>
    </source>
</evidence>
<dbReference type="Pfam" id="PF01226">
    <property type="entry name" value="Form_Nir_trans"/>
    <property type="match status" value="1"/>
</dbReference>
<dbReference type="STRING" id="1318466.BN85410810"/>
<dbReference type="TCDB" id="1.A.16.5.1">
    <property type="family name" value="the formate-nitrite transporter (fnt) family"/>
</dbReference>
<dbReference type="EMBL" id="FO681347">
    <property type="protein sequence ID" value="CCV64658.1"/>
    <property type="molecule type" value="Genomic_DNA"/>
</dbReference>
<feature type="transmembrane region" description="Helical" evidence="6">
    <location>
        <begin position="192"/>
        <end position="213"/>
    </location>
</feature>
<evidence type="ECO:0000256" key="3">
    <source>
        <dbReference type="ARBA" id="ARBA00022989"/>
    </source>
</evidence>
<dbReference type="GO" id="GO:0015499">
    <property type="term" value="F:formate transmembrane transporter activity"/>
    <property type="evidence" value="ECO:0007669"/>
    <property type="project" value="TreeGrafter"/>
</dbReference>
<keyword evidence="3 6" id="KW-1133">Transmembrane helix</keyword>
<evidence type="ECO:0000256" key="4">
    <source>
        <dbReference type="ARBA" id="ARBA00023136"/>
    </source>
</evidence>
<dbReference type="PANTHER" id="PTHR30520">
    <property type="entry name" value="FORMATE TRANSPORTER-RELATED"/>
    <property type="match status" value="1"/>
</dbReference>
<comment type="similarity">
    <text evidence="5">Belongs to the FNT transporter (TC 1.A.16) family.</text>
</comment>
<gene>
    <name evidence="7" type="ORF">BN85410810</name>
</gene>
<organism evidence="7 8">
    <name type="scientific">Alteracholeplasma palmae (strain ATCC 49389 / J233)</name>
    <name type="common">Acholeplasma palmae</name>
    <dbReference type="NCBI Taxonomy" id="1318466"/>
    <lineage>
        <taxon>Bacteria</taxon>
        <taxon>Bacillati</taxon>
        <taxon>Mycoplasmatota</taxon>
        <taxon>Mollicutes</taxon>
        <taxon>Acholeplasmatales</taxon>
        <taxon>Acholeplasmataceae</taxon>
        <taxon>Acholeplasma</taxon>
    </lineage>
</organism>
<dbReference type="InterPro" id="IPR000292">
    <property type="entry name" value="For/NO2_transpt"/>
</dbReference>
<evidence type="ECO:0000256" key="6">
    <source>
        <dbReference type="SAM" id="Phobius"/>
    </source>
</evidence>
<keyword evidence="4 6" id="KW-0472">Membrane</keyword>
<dbReference type="Proteomes" id="UP000032740">
    <property type="component" value="Chromosome"/>
</dbReference>